<reference evidence="2" key="1">
    <citation type="journal article" date="2015" name="Nature">
        <title>Complex archaea that bridge the gap between prokaryotes and eukaryotes.</title>
        <authorList>
            <person name="Spang A."/>
            <person name="Saw J.H."/>
            <person name="Jorgensen S.L."/>
            <person name="Zaremba-Niedzwiedzka K."/>
            <person name="Martijn J."/>
            <person name="Lind A.E."/>
            <person name="van Eijk R."/>
            <person name="Schleper C."/>
            <person name="Guy L."/>
            <person name="Ettema T.J."/>
        </authorList>
    </citation>
    <scope>NUCLEOTIDE SEQUENCE</scope>
</reference>
<accession>A0A0F9HBN6</accession>
<evidence type="ECO:0000313" key="1">
    <source>
        <dbReference type="EMBL" id="KKL46570.1"/>
    </source>
</evidence>
<sequence>METFAPFLMTAASAALFIAMIAASPALADVICNPRAELVEHLKEKYDEQPAAFGLNNDGRLLELFATPDRKTWTLLITDESGISCVVTSGKNWQKTSPKLLKPMGLPV</sequence>
<dbReference type="EMBL" id="LAZR01015529">
    <property type="protein sequence ID" value="KKM09340.1"/>
    <property type="molecule type" value="Genomic_DNA"/>
</dbReference>
<name>A0A0F9HBN6_9ZZZZ</name>
<organism evidence="2">
    <name type="scientific">marine sediment metagenome</name>
    <dbReference type="NCBI Taxonomy" id="412755"/>
    <lineage>
        <taxon>unclassified sequences</taxon>
        <taxon>metagenomes</taxon>
        <taxon>ecological metagenomes</taxon>
    </lineage>
</organism>
<evidence type="ECO:0000313" key="2">
    <source>
        <dbReference type="EMBL" id="KKM09340.1"/>
    </source>
</evidence>
<comment type="caution">
    <text evidence="2">The sequence shown here is derived from an EMBL/GenBank/DDBJ whole genome shotgun (WGS) entry which is preliminary data.</text>
</comment>
<protein>
    <submittedName>
        <fullName evidence="2">Uncharacterized protein</fullName>
    </submittedName>
</protein>
<gene>
    <name evidence="2" type="ORF">LCGC14_1722950</name>
    <name evidence="1" type="ORF">LCGC14_2344240</name>
</gene>
<proteinExistence type="predicted"/>
<dbReference type="EMBL" id="LAZR01033983">
    <property type="protein sequence ID" value="KKL46570.1"/>
    <property type="molecule type" value="Genomic_DNA"/>
</dbReference>
<dbReference type="AlphaFoldDB" id="A0A0F9HBN6"/>